<keyword evidence="2" id="KW-0732">Signal</keyword>
<evidence type="ECO:0000256" key="2">
    <source>
        <dbReference type="SAM" id="SignalP"/>
    </source>
</evidence>
<evidence type="ECO:0000313" key="4">
    <source>
        <dbReference type="Proteomes" id="UP000593567"/>
    </source>
</evidence>
<protein>
    <submittedName>
        <fullName evidence="3">Uncharacterized protein</fullName>
    </submittedName>
</protein>
<keyword evidence="4" id="KW-1185">Reference proteome</keyword>
<dbReference type="Proteomes" id="UP000593567">
    <property type="component" value="Unassembled WGS sequence"/>
</dbReference>
<organism evidence="3 4">
    <name type="scientific">Bugula neritina</name>
    <name type="common">Brown bryozoan</name>
    <name type="synonym">Sertularia neritina</name>
    <dbReference type="NCBI Taxonomy" id="10212"/>
    <lineage>
        <taxon>Eukaryota</taxon>
        <taxon>Metazoa</taxon>
        <taxon>Spiralia</taxon>
        <taxon>Lophotrochozoa</taxon>
        <taxon>Bryozoa</taxon>
        <taxon>Gymnolaemata</taxon>
        <taxon>Cheilostomatida</taxon>
        <taxon>Flustrina</taxon>
        <taxon>Buguloidea</taxon>
        <taxon>Bugulidae</taxon>
        <taxon>Bugula</taxon>
    </lineage>
</organism>
<dbReference type="AlphaFoldDB" id="A0A7J7KHT9"/>
<feature type="signal peptide" evidence="2">
    <location>
        <begin position="1"/>
        <end position="28"/>
    </location>
</feature>
<evidence type="ECO:0000313" key="3">
    <source>
        <dbReference type="EMBL" id="KAF6037454.1"/>
    </source>
</evidence>
<feature type="region of interest" description="Disordered" evidence="1">
    <location>
        <begin position="364"/>
        <end position="407"/>
    </location>
</feature>
<feature type="compositionally biased region" description="Low complexity" evidence="1">
    <location>
        <begin position="364"/>
        <end position="398"/>
    </location>
</feature>
<comment type="caution">
    <text evidence="3">The sequence shown here is derived from an EMBL/GenBank/DDBJ whole genome shotgun (WGS) entry which is preliminary data.</text>
</comment>
<reference evidence="3" key="1">
    <citation type="submission" date="2020-06" db="EMBL/GenBank/DDBJ databases">
        <title>Draft genome of Bugula neritina, a colonial animal packing powerful symbionts and potential medicines.</title>
        <authorList>
            <person name="Rayko M."/>
        </authorList>
    </citation>
    <scope>NUCLEOTIDE SEQUENCE [LARGE SCALE GENOMIC DNA]</scope>
    <source>
        <strain evidence="3">Kwan_BN1</strain>
    </source>
</reference>
<feature type="chain" id="PRO_5029870303" evidence="2">
    <location>
        <begin position="29"/>
        <end position="521"/>
    </location>
</feature>
<accession>A0A7J7KHT9</accession>
<proteinExistence type="predicted"/>
<sequence>MNLKILISILSLESAWFVILSLGHKKEADPIDECAQRLSTFEFTKQIDDLTALNSTLSSVLLVSEGDLRHCSKKDGSKTNCKTAYKSKEKNYYDMLLVLDFEKVIVMDSSQIPSVFTLLKVGEKEDEYKLVEEIDATNLGIHQLANYNSSHFMASGTQNSQPVFVLYEIKTFQGRSSFGGFQTGTKIATCKTEDPQTPSVLMMHPYLDYGPSSGFVLHNSELRTNDDGSLNLVSWKTHQTIVPPEVKHLKLESIAEGKQGLLLFFNDELRVASAKVCFGMTGGSHVVADCSVRLVDESSCKNQTTDCQLDHSNTLTTRIHGNTIYMTDGHCVQLMDLSDVNINGVAGESTESITTEWLSTLPPFWTSPTPKPTPSSSSNTVTPPSSSSPLIPTPSTKSFTGQTDCGNEGTHNSLKSMIRFRFMSFTDCKQNSVTGAILHVLLHQVLHVPAKNMASECGILCTDYPHDCSGFGYTADGDCILFSDSGNMKVKLLNANFERCYMKIETSTKFFCEWCMALVTD</sequence>
<name>A0A7J7KHT9_BUGNE</name>
<gene>
    <name evidence="3" type="ORF">EB796_004237</name>
</gene>
<evidence type="ECO:0000256" key="1">
    <source>
        <dbReference type="SAM" id="MobiDB-lite"/>
    </source>
</evidence>
<dbReference type="EMBL" id="VXIV02000569">
    <property type="protein sequence ID" value="KAF6037454.1"/>
    <property type="molecule type" value="Genomic_DNA"/>
</dbReference>